<evidence type="ECO:0000256" key="10">
    <source>
        <dbReference type="ARBA" id="ARBA00023136"/>
    </source>
</evidence>
<feature type="transmembrane region" description="Helical" evidence="15">
    <location>
        <begin position="404"/>
        <end position="428"/>
    </location>
</feature>
<dbReference type="InterPro" id="IPR050277">
    <property type="entry name" value="Sodium:Solute_Symporter"/>
</dbReference>
<feature type="transmembrane region" description="Helical" evidence="15">
    <location>
        <begin position="245"/>
        <end position="262"/>
    </location>
</feature>
<dbReference type="STRING" id="882083.SacmaDRAFT_2395"/>
<evidence type="ECO:0000256" key="4">
    <source>
        <dbReference type="ARBA" id="ARBA00022475"/>
    </source>
</evidence>
<evidence type="ECO:0000256" key="6">
    <source>
        <dbReference type="ARBA" id="ARBA00022847"/>
    </source>
</evidence>
<dbReference type="Proteomes" id="UP000004926">
    <property type="component" value="Chromosome"/>
</dbReference>
<evidence type="ECO:0000256" key="14">
    <source>
        <dbReference type="SAM" id="MobiDB-lite"/>
    </source>
</evidence>
<feature type="transmembrane region" description="Helical" evidence="15">
    <location>
        <begin position="328"/>
        <end position="359"/>
    </location>
</feature>
<proteinExistence type="inferred from homology"/>
<dbReference type="PANTHER" id="PTHR48086:SF3">
    <property type="entry name" value="SODIUM_PROLINE SYMPORTER"/>
    <property type="match status" value="1"/>
</dbReference>
<dbReference type="GO" id="GO:0005886">
    <property type="term" value="C:plasma membrane"/>
    <property type="evidence" value="ECO:0007669"/>
    <property type="project" value="UniProtKB-SubCell"/>
</dbReference>
<dbReference type="EMBL" id="CM001439">
    <property type="protein sequence ID" value="EHR50641.1"/>
    <property type="molecule type" value="Genomic_DNA"/>
</dbReference>
<dbReference type="OrthoDB" id="3636885at2"/>
<feature type="transmembrane region" description="Helical" evidence="15">
    <location>
        <begin position="380"/>
        <end position="398"/>
    </location>
</feature>
<keyword evidence="10 15" id="KW-0472">Membrane</keyword>
<feature type="transmembrane region" description="Helical" evidence="15">
    <location>
        <begin position="197"/>
        <end position="216"/>
    </location>
</feature>
<feature type="transmembrane region" description="Helical" evidence="15">
    <location>
        <begin position="81"/>
        <end position="106"/>
    </location>
</feature>
<feature type="transmembrane region" description="Helical" evidence="15">
    <location>
        <begin position="166"/>
        <end position="185"/>
    </location>
</feature>
<comment type="subcellular location">
    <subcellularLocation>
        <location evidence="1">Cell membrane</location>
        <topology evidence="1">Multi-pass membrane protein</topology>
    </subcellularLocation>
</comment>
<evidence type="ECO:0000256" key="5">
    <source>
        <dbReference type="ARBA" id="ARBA00022692"/>
    </source>
</evidence>
<dbReference type="Gene3D" id="1.20.1730.10">
    <property type="entry name" value="Sodium/glucose cotransporter"/>
    <property type="match status" value="1"/>
</dbReference>
<gene>
    <name evidence="16" type="ORF">SacmaDRAFT_2395</name>
</gene>
<dbReference type="HOGENOM" id="CLU_018808_15_0_11"/>
<evidence type="ECO:0000313" key="16">
    <source>
        <dbReference type="EMBL" id="EHR50641.1"/>
    </source>
</evidence>
<evidence type="ECO:0000256" key="13">
    <source>
        <dbReference type="RuleBase" id="RU362091"/>
    </source>
</evidence>
<comment type="similarity">
    <text evidence="2 13">Belongs to the sodium:solute symporter (SSF) (TC 2.A.21) family.</text>
</comment>
<reference evidence="16 17" key="1">
    <citation type="journal article" date="2012" name="Stand. Genomic Sci.">
        <title>Genome sequence of the ocean sediment bacterium Saccharomonospora marina type strain (XMU15(T)).</title>
        <authorList>
            <person name="Klenk H.P."/>
            <person name="Lu M."/>
            <person name="Lucas S."/>
            <person name="Lapidus A."/>
            <person name="Copeland A."/>
            <person name="Pitluck S."/>
            <person name="Goodwin L.A."/>
            <person name="Han C."/>
            <person name="Tapia R."/>
            <person name="Brambilla E.M."/>
            <person name="Potter G."/>
            <person name="Land M."/>
            <person name="Ivanova N."/>
            <person name="Rohde M."/>
            <person name="Goker M."/>
            <person name="Detter J.C."/>
            <person name="Li W.J."/>
            <person name="Kyrpides N.C."/>
            <person name="Woyke T."/>
        </authorList>
    </citation>
    <scope>NUCLEOTIDE SEQUENCE [LARGE SCALE GENOMIC DNA]</scope>
    <source>
        <strain evidence="16 17">XMU15</strain>
    </source>
</reference>
<dbReference type="GO" id="GO:0015293">
    <property type="term" value="F:symporter activity"/>
    <property type="evidence" value="ECO:0007669"/>
    <property type="project" value="UniProtKB-KW"/>
</dbReference>
<evidence type="ECO:0000256" key="15">
    <source>
        <dbReference type="SAM" id="Phobius"/>
    </source>
</evidence>
<evidence type="ECO:0000256" key="2">
    <source>
        <dbReference type="ARBA" id="ARBA00006434"/>
    </source>
</evidence>
<keyword evidence="11" id="KW-0739">Sodium transport</keyword>
<protein>
    <submittedName>
        <fullName evidence="16">Na+/panthothenate symporter</fullName>
    </submittedName>
</protein>
<dbReference type="eggNOG" id="COG0591">
    <property type="taxonomic scope" value="Bacteria"/>
</dbReference>
<keyword evidence="8" id="KW-0915">Sodium</keyword>
<evidence type="ECO:0000256" key="3">
    <source>
        <dbReference type="ARBA" id="ARBA00022448"/>
    </source>
</evidence>
<dbReference type="InterPro" id="IPR038377">
    <property type="entry name" value="Na/Glc_symporter_sf"/>
</dbReference>
<organism evidence="16 17">
    <name type="scientific">Saccharomonospora marina XMU15</name>
    <dbReference type="NCBI Taxonomy" id="882083"/>
    <lineage>
        <taxon>Bacteria</taxon>
        <taxon>Bacillati</taxon>
        <taxon>Actinomycetota</taxon>
        <taxon>Actinomycetes</taxon>
        <taxon>Pseudonocardiales</taxon>
        <taxon>Pseudonocardiaceae</taxon>
        <taxon>Saccharomonospora</taxon>
    </lineage>
</organism>
<evidence type="ECO:0000256" key="9">
    <source>
        <dbReference type="ARBA" id="ARBA00023065"/>
    </source>
</evidence>
<comment type="catalytic activity">
    <reaction evidence="12">
        <text>L-proline(in) + Na(+)(in) = L-proline(out) + Na(+)(out)</text>
        <dbReference type="Rhea" id="RHEA:28967"/>
        <dbReference type="ChEBI" id="CHEBI:29101"/>
        <dbReference type="ChEBI" id="CHEBI:60039"/>
    </reaction>
</comment>
<dbReference type="PROSITE" id="PS50283">
    <property type="entry name" value="NA_SOLUT_SYMP_3"/>
    <property type="match status" value="1"/>
</dbReference>
<dbReference type="PANTHER" id="PTHR48086">
    <property type="entry name" value="SODIUM/PROLINE SYMPORTER-RELATED"/>
    <property type="match status" value="1"/>
</dbReference>
<dbReference type="AlphaFoldDB" id="H5WXN8"/>
<accession>H5WXN8</accession>
<evidence type="ECO:0000256" key="7">
    <source>
        <dbReference type="ARBA" id="ARBA00022989"/>
    </source>
</evidence>
<evidence type="ECO:0000256" key="1">
    <source>
        <dbReference type="ARBA" id="ARBA00004651"/>
    </source>
</evidence>
<evidence type="ECO:0000256" key="11">
    <source>
        <dbReference type="ARBA" id="ARBA00023201"/>
    </source>
</evidence>
<keyword evidence="4" id="KW-1003">Cell membrane</keyword>
<keyword evidence="3" id="KW-0813">Transport</keyword>
<feature type="transmembrane region" description="Helical" evidence="15">
    <location>
        <begin position="6"/>
        <end position="30"/>
    </location>
</feature>
<dbReference type="CDD" id="cd10322">
    <property type="entry name" value="SLC5sbd"/>
    <property type="match status" value="1"/>
</dbReference>
<evidence type="ECO:0000256" key="12">
    <source>
        <dbReference type="ARBA" id="ARBA00033708"/>
    </source>
</evidence>
<feature type="transmembrane region" description="Helical" evidence="15">
    <location>
        <begin position="127"/>
        <end position="146"/>
    </location>
</feature>
<evidence type="ECO:0000256" key="8">
    <source>
        <dbReference type="ARBA" id="ARBA00023053"/>
    </source>
</evidence>
<keyword evidence="6" id="KW-0769">Symport</keyword>
<keyword evidence="5 15" id="KW-0812">Transmembrane</keyword>
<keyword evidence="7 15" id="KW-1133">Transmembrane helix</keyword>
<feature type="transmembrane region" description="Helical" evidence="15">
    <location>
        <begin position="283"/>
        <end position="304"/>
    </location>
</feature>
<dbReference type="RefSeq" id="WP_009154026.1">
    <property type="nucleotide sequence ID" value="NZ_CM001439.1"/>
</dbReference>
<dbReference type="InterPro" id="IPR001734">
    <property type="entry name" value="Na/solute_symporter"/>
</dbReference>
<dbReference type="GO" id="GO:0006814">
    <property type="term" value="P:sodium ion transport"/>
    <property type="evidence" value="ECO:0007669"/>
    <property type="project" value="UniProtKB-KW"/>
</dbReference>
<feature type="transmembrane region" description="Helical" evidence="15">
    <location>
        <begin position="435"/>
        <end position="453"/>
    </location>
</feature>
<keyword evidence="9" id="KW-0406">Ion transport</keyword>
<dbReference type="Pfam" id="PF00474">
    <property type="entry name" value="SSF"/>
    <property type="match status" value="1"/>
</dbReference>
<evidence type="ECO:0000313" key="17">
    <source>
        <dbReference type="Proteomes" id="UP000004926"/>
    </source>
</evidence>
<name>H5WXN8_9PSEU</name>
<feature type="transmembrane region" description="Helical" evidence="15">
    <location>
        <begin position="459"/>
        <end position="482"/>
    </location>
</feature>
<feature type="compositionally biased region" description="Low complexity" evidence="14">
    <location>
        <begin position="493"/>
        <end position="505"/>
    </location>
</feature>
<feature type="transmembrane region" description="Helical" evidence="15">
    <location>
        <begin position="42"/>
        <end position="61"/>
    </location>
</feature>
<sequence>MDGLAFGGAAGIVVLLGYAVIMLGIGFAVGRKRPGAKESMKSYYLAGGNLGMLVLFFTLYATQYSGNTVVGYAPQAYREGFVWWQSVTFFTAIIAGYMLFAPRLYVLAKKHSFITPTDWVRFRFRSTPVTLMATFLMLWALANYVLEQLIAMGHAIAGLTGDTVPYQLGVTVFVVVMLAYSWMGGMRAVALTDVMQGIALLVGILVLLVGALYLAGGSVGDLTRYLAQNEPEAIAVPPLETSVNWFSMILLVGIGIALYPHAIQRIYSARSERTLKRSLKRMVWMPFITAGVVFCIGMLGIRLFPNLSESDSERLVGMIANEVGSLNAVFYVAMILLFGGVVAAIVSTADSALLSFSSIISRDLYGRYLRPKTSEQRQVVVGKVAGVVAVVGLLLLAWNPPATLVEVFVLKMELLIQLAPVFVLGMYWRRMAAGPAFWGMLAGAGLAGGMTVLGEESVFGVHGGIVGLLLNLAICVVGSLLVPQRPEPSEPSGTTTATTGTTATTMRPPLDAAGAD</sequence>
<feature type="region of interest" description="Disordered" evidence="14">
    <location>
        <begin position="485"/>
        <end position="516"/>
    </location>
</feature>
<keyword evidence="17" id="KW-1185">Reference proteome</keyword>